<organism evidence="1 2">
    <name type="scientific">Streptomyces vastus</name>
    <dbReference type="NCBI Taxonomy" id="285451"/>
    <lineage>
        <taxon>Bacteria</taxon>
        <taxon>Bacillati</taxon>
        <taxon>Actinomycetota</taxon>
        <taxon>Actinomycetes</taxon>
        <taxon>Kitasatosporales</taxon>
        <taxon>Streptomycetaceae</taxon>
        <taxon>Streptomyces</taxon>
    </lineage>
</organism>
<reference evidence="2" key="1">
    <citation type="journal article" date="2019" name="Int. J. Syst. Evol. Microbiol.">
        <title>The Global Catalogue of Microorganisms (GCM) 10K type strain sequencing project: providing services to taxonomists for standard genome sequencing and annotation.</title>
        <authorList>
            <consortium name="The Broad Institute Genomics Platform"/>
            <consortium name="The Broad Institute Genome Sequencing Center for Infectious Disease"/>
            <person name="Wu L."/>
            <person name="Ma J."/>
        </authorList>
    </citation>
    <scope>NUCLEOTIDE SEQUENCE [LARGE SCALE GENOMIC DNA]</scope>
    <source>
        <strain evidence="2">JCM 4524</strain>
    </source>
</reference>
<protein>
    <submittedName>
        <fullName evidence="1">Uncharacterized protein</fullName>
    </submittedName>
</protein>
<proteinExistence type="predicted"/>
<sequence length="80" mass="8313">MGRVFRHGGLGRQQGEQLDESGSLGVLAHQFGDAGEVCAVECGLVLVVAFLDYRGQQRPLAAEVMGQTGIAEPDTGGDLA</sequence>
<evidence type="ECO:0000313" key="1">
    <source>
        <dbReference type="EMBL" id="GAA2622852.1"/>
    </source>
</evidence>
<gene>
    <name evidence="1" type="ORF">GCM10010307_07690</name>
</gene>
<accession>A0ABN3QCJ9</accession>
<name>A0ABN3QCJ9_9ACTN</name>
<evidence type="ECO:0000313" key="2">
    <source>
        <dbReference type="Proteomes" id="UP001500151"/>
    </source>
</evidence>
<dbReference type="EMBL" id="BAAASJ010000009">
    <property type="protein sequence ID" value="GAA2622852.1"/>
    <property type="molecule type" value="Genomic_DNA"/>
</dbReference>
<dbReference type="RefSeq" id="WP_344387546.1">
    <property type="nucleotide sequence ID" value="NZ_BAAASJ010000009.1"/>
</dbReference>
<keyword evidence="2" id="KW-1185">Reference proteome</keyword>
<comment type="caution">
    <text evidence="1">The sequence shown here is derived from an EMBL/GenBank/DDBJ whole genome shotgun (WGS) entry which is preliminary data.</text>
</comment>
<dbReference type="Proteomes" id="UP001500151">
    <property type="component" value="Unassembled WGS sequence"/>
</dbReference>